<sequence>MYGFKEKNKYFNELRNSAAAEADLSLLQLAAPAHPKLKMFARNPQRYANDILYTLLDFKPKDEIRLNRRECEKAKEENAEVQSGGDTQPEAMAASVQEEKNPFEIDAEIYEKQAETELREREKQEAEERIAQNEEQAEVLEQENQELKEELETEQEARVEAEDRAEQAEQSLEEEKKKEPVKVTPKSKSTKSTRKSTGKTSKTKTSK</sequence>
<evidence type="ECO:0000256" key="1">
    <source>
        <dbReference type="SAM" id="MobiDB-lite"/>
    </source>
</evidence>
<reference evidence="2" key="1">
    <citation type="journal article" date="2021" name="Proc. Natl. Acad. Sci. U.S.A.">
        <title>A Catalog of Tens of Thousands of Viruses from Human Metagenomes Reveals Hidden Associations with Chronic Diseases.</title>
        <authorList>
            <person name="Tisza M.J."/>
            <person name="Buck C.B."/>
        </authorList>
    </citation>
    <scope>NUCLEOTIDE SEQUENCE</scope>
    <source>
        <strain evidence="2">CthrG7</strain>
    </source>
</reference>
<accession>A0A8S5MCG2</accession>
<organism evidence="2">
    <name type="scientific">Siphoviridae sp. cthrG7</name>
    <dbReference type="NCBI Taxonomy" id="2826428"/>
    <lineage>
        <taxon>Viruses</taxon>
        <taxon>Duplodnaviria</taxon>
        <taxon>Heunggongvirae</taxon>
        <taxon>Uroviricota</taxon>
        <taxon>Caudoviricetes</taxon>
    </lineage>
</organism>
<name>A0A8S5MCG2_9CAUD</name>
<dbReference type="EMBL" id="BK014874">
    <property type="protein sequence ID" value="DAD79856.1"/>
    <property type="molecule type" value="Genomic_DNA"/>
</dbReference>
<proteinExistence type="predicted"/>
<feature type="region of interest" description="Disordered" evidence="1">
    <location>
        <begin position="74"/>
        <end position="207"/>
    </location>
</feature>
<feature type="compositionally biased region" description="Basic and acidic residues" evidence="1">
    <location>
        <begin position="145"/>
        <end position="181"/>
    </location>
</feature>
<feature type="compositionally biased region" description="Acidic residues" evidence="1">
    <location>
        <begin position="135"/>
        <end position="144"/>
    </location>
</feature>
<evidence type="ECO:0000313" key="2">
    <source>
        <dbReference type="EMBL" id="DAD79856.1"/>
    </source>
</evidence>
<feature type="compositionally biased region" description="Basic residues" evidence="1">
    <location>
        <begin position="188"/>
        <end position="207"/>
    </location>
</feature>
<protein>
    <submittedName>
        <fullName evidence="2">Uncharacterized protein</fullName>
    </submittedName>
</protein>
<feature type="compositionally biased region" description="Basic and acidic residues" evidence="1">
    <location>
        <begin position="97"/>
        <end position="132"/>
    </location>
</feature>